<dbReference type="AlphaFoldDB" id="A0A2W4YRF3"/>
<evidence type="ECO:0000313" key="2">
    <source>
        <dbReference type="Proteomes" id="UP000249555"/>
    </source>
</evidence>
<evidence type="ECO:0000313" key="1">
    <source>
        <dbReference type="EMBL" id="PZO72314.1"/>
    </source>
</evidence>
<dbReference type="EMBL" id="QFMX01000013">
    <property type="protein sequence ID" value="PZO72314.1"/>
    <property type="molecule type" value="Genomic_DNA"/>
</dbReference>
<sequence>MTDKTHTELIAEMICGGTQDRDRWALMSDEIVWLEQHGFIVTLLRVAGVFTYCRVEITPAGSVLYLMQQANPEV</sequence>
<gene>
    <name evidence="1" type="ORF">DI640_13145</name>
</gene>
<organism evidence="1 2">
    <name type="scientific">Sphingomonas taxi</name>
    <dbReference type="NCBI Taxonomy" id="1549858"/>
    <lineage>
        <taxon>Bacteria</taxon>
        <taxon>Pseudomonadati</taxon>
        <taxon>Pseudomonadota</taxon>
        <taxon>Alphaproteobacteria</taxon>
        <taxon>Sphingomonadales</taxon>
        <taxon>Sphingomonadaceae</taxon>
        <taxon>Sphingomonas</taxon>
    </lineage>
</organism>
<reference evidence="1 2" key="1">
    <citation type="submission" date="2017-08" db="EMBL/GenBank/DDBJ databases">
        <title>Infants hospitalized years apart are colonized by the same room-sourced microbial strains.</title>
        <authorList>
            <person name="Brooks B."/>
            <person name="Olm M.R."/>
            <person name="Firek B.A."/>
            <person name="Baker R."/>
            <person name="Thomas B.C."/>
            <person name="Morowitz M.J."/>
            <person name="Banfield J.F."/>
        </authorList>
    </citation>
    <scope>NUCLEOTIDE SEQUENCE [LARGE SCALE GENOMIC DNA]</scope>
    <source>
        <strain evidence="1">S2_018_000_R3_119</strain>
    </source>
</reference>
<name>A0A2W4YRF3_9SPHN</name>
<proteinExistence type="predicted"/>
<dbReference type="Proteomes" id="UP000249555">
    <property type="component" value="Unassembled WGS sequence"/>
</dbReference>
<accession>A0A2W4YRF3</accession>
<comment type="caution">
    <text evidence="1">The sequence shown here is derived from an EMBL/GenBank/DDBJ whole genome shotgun (WGS) entry which is preliminary data.</text>
</comment>
<protein>
    <submittedName>
        <fullName evidence="1">Uncharacterized protein</fullName>
    </submittedName>
</protein>